<organism evidence="7 8">
    <name type="scientific">Sphaceloma murrayae</name>
    <dbReference type="NCBI Taxonomy" id="2082308"/>
    <lineage>
        <taxon>Eukaryota</taxon>
        <taxon>Fungi</taxon>
        <taxon>Dikarya</taxon>
        <taxon>Ascomycota</taxon>
        <taxon>Pezizomycotina</taxon>
        <taxon>Dothideomycetes</taxon>
        <taxon>Dothideomycetidae</taxon>
        <taxon>Myriangiales</taxon>
        <taxon>Elsinoaceae</taxon>
        <taxon>Sphaceloma</taxon>
    </lineage>
</organism>
<reference evidence="7 8" key="1">
    <citation type="submission" date="2017-06" db="EMBL/GenBank/DDBJ databases">
        <title>Draft genome sequence of a variant of Elsinoe murrayae.</title>
        <authorList>
            <person name="Cheng Q."/>
        </authorList>
    </citation>
    <scope>NUCLEOTIDE SEQUENCE [LARGE SCALE GENOMIC DNA]</scope>
    <source>
        <strain evidence="7 8">CQ-2017a</strain>
    </source>
</reference>
<dbReference type="STRING" id="2082308.A0A2K1QM06"/>
<keyword evidence="3" id="KW-0328">Glycosyltransferase</keyword>
<dbReference type="GO" id="GO:0030213">
    <property type="term" value="P:hyaluronan biosynthetic process"/>
    <property type="evidence" value="ECO:0007669"/>
    <property type="project" value="TreeGrafter"/>
</dbReference>
<evidence type="ECO:0000256" key="3">
    <source>
        <dbReference type="ARBA" id="ARBA00022676"/>
    </source>
</evidence>
<accession>A0A2K1QM06</accession>
<keyword evidence="8" id="KW-1185">Reference proteome</keyword>
<keyword evidence="2" id="KW-1003">Cell membrane</keyword>
<evidence type="ECO:0000256" key="4">
    <source>
        <dbReference type="ARBA" id="ARBA00022679"/>
    </source>
</evidence>
<dbReference type="Proteomes" id="UP000243797">
    <property type="component" value="Unassembled WGS sequence"/>
</dbReference>
<gene>
    <name evidence="7" type="ORF">CAC42_1941</name>
</gene>
<dbReference type="AlphaFoldDB" id="A0A2K1QM06"/>
<dbReference type="GO" id="GO:0050501">
    <property type="term" value="F:hyaluronan synthase activity"/>
    <property type="evidence" value="ECO:0007669"/>
    <property type="project" value="TreeGrafter"/>
</dbReference>
<comment type="caution">
    <text evidence="7">The sequence shown here is derived from an EMBL/GenBank/DDBJ whole genome shotgun (WGS) entry which is preliminary data.</text>
</comment>
<dbReference type="GO" id="GO:0005886">
    <property type="term" value="C:plasma membrane"/>
    <property type="evidence" value="ECO:0007669"/>
    <property type="project" value="UniProtKB-SubCell"/>
</dbReference>
<protein>
    <recommendedName>
        <fullName evidence="9">Glycosyltransferase 2-like domain-containing protein</fullName>
    </recommendedName>
</protein>
<feature type="transmembrane region" description="Helical" evidence="6">
    <location>
        <begin position="423"/>
        <end position="446"/>
    </location>
</feature>
<keyword evidence="5 6" id="KW-0472">Membrane</keyword>
<evidence type="ECO:0000313" key="7">
    <source>
        <dbReference type="EMBL" id="PNS16178.1"/>
    </source>
</evidence>
<dbReference type="SUPFAM" id="SSF53448">
    <property type="entry name" value="Nucleotide-diphospho-sugar transferases"/>
    <property type="match status" value="1"/>
</dbReference>
<keyword evidence="6" id="KW-1133">Transmembrane helix</keyword>
<evidence type="ECO:0000256" key="2">
    <source>
        <dbReference type="ARBA" id="ARBA00022475"/>
    </source>
</evidence>
<evidence type="ECO:0008006" key="9">
    <source>
        <dbReference type="Google" id="ProtNLM"/>
    </source>
</evidence>
<name>A0A2K1QM06_9PEZI</name>
<proteinExistence type="predicted"/>
<dbReference type="EMBL" id="NKHZ01000059">
    <property type="protein sequence ID" value="PNS16178.1"/>
    <property type="molecule type" value="Genomic_DNA"/>
</dbReference>
<comment type="subcellular location">
    <subcellularLocation>
        <location evidence="1">Cell membrane</location>
    </subcellularLocation>
</comment>
<dbReference type="Pfam" id="PF13641">
    <property type="entry name" value="Glyco_tranf_2_3"/>
    <property type="match status" value="1"/>
</dbReference>
<dbReference type="GO" id="GO:0085029">
    <property type="term" value="P:extracellular matrix assembly"/>
    <property type="evidence" value="ECO:0007669"/>
    <property type="project" value="TreeGrafter"/>
</dbReference>
<dbReference type="PANTHER" id="PTHR22913">
    <property type="entry name" value="HYALURONAN SYNTHASE"/>
    <property type="match status" value="1"/>
</dbReference>
<dbReference type="OrthoDB" id="9876900at2759"/>
<evidence type="ECO:0000256" key="6">
    <source>
        <dbReference type="SAM" id="Phobius"/>
    </source>
</evidence>
<dbReference type="InParanoid" id="A0A2K1QM06"/>
<sequence length="587" mass="65389">MQQSIDRTPAVRLLLSARRKFVSATSTLVRALWHCLLLYLVLVYRNQIFFGYPLLAEGIIQAVASESNRRKMLARKKSVETKTCQFKMEAGRLDKAECIATVVGYREDSEIFRKCLESYAANFDKRHKAVCIGIDGKDAEDLHMREVAEDVFGSGLLKIDLDESFGHMARTKLETEMIHEKHLWSEKGDHTDSWMMNSLISKATDILQAHGALFCSSDDPRHLCITQPHQSKKEIMFTTFIFALALARANDVEFIWSSDSDSWVFPDTIAVAVDCIKADDKIAGSCTSLTIHNGHVSTVSTMVAATYEADLALTSGLLSSCDSTDCQSGPCATFRCDALKSILLPWYNQIVLGQRPIVNEDRHLTTRLLLTGAKVTYNPLATVATDTPTTIPKWSAQQVRWSRATAIESFCYPRMFMMRHPVLFIYSFRRLLVPIVNFAIVARYLLTGVGSQFSSLQDIGYRIILCGMYASFRHGSGLKTFFVHGASQVFLQVPQAAFLFWATVTMFENSWGTSMRSAGEQAKRSKKQFLGQHFWPLLVTTVWIAMVGSAFVRYVVTYWGLGDPVWGAVGGLIGGAGVFAGAIAVGM</sequence>
<feature type="transmembrane region" description="Helical" evidence="6">
    <location>
        <begin position="21"/>
        <end position="42"/>
    </location>
</feature>
<feature type="transmembrane region" description="Helical" evidence="6">
    <location>
        <begin position="489"/>
        <end position="507"/>
    </location>
</feature>
<evidence type="ECO:0000313" key="8">
    <source>
        <dbReference type="Proteomes" id="UP000243797"/>
    </source>
</evidence>
<evidence type="ECO:0000256" key="5">
    <source>
        <dbReference type="ARBA" id="ARBA00023136"/>
    </source>
</evidence>
<feature type="transmembrane region" description="Helical" evidence="6">
    <location>
        <begin position="534"/>
        <end position="559"/>
    </location>
</feature>
<dbReference type="InterPro" id="IPR029044">
    <property type="entry name" value="Nucleotide-diphossugar_trans"/>
</dbReference>
<keyword evidence="4" id="KW-0808">Transferase</keyword>
<feature type="transmembrane region" description="Helical" evidence="6">
    <location>
        <begin position="565"/>
        <end position="585"/>
    </location>
</feature>
<dbReference type="PANTHER" id="PTHR22913:SF12">
    <property type="entry name" value="MANNURONAN SYNTHASE"/>
    <property type="match status" value="1"/>
</dbReference>
<evidence type="ECO:0000256" key="1">
    <source>
        <dbReference type="ARBA" id="ARBA00004236"/>
    </source>
</evidence>
<dbReference type="Gene3D" id="3.90.550.10">
    <property type="entry name" value="Spore Coat Polysaccharide Biosynthesis Protein SpsA, Chain A"/>
    <property type="match status" value="1"/>
</dbReference>
<keyword evidence="6" id="KW-0812">Transmembrane</keyword>